<comment type="caution">
    <text evidence="1">The sequence shown here is derived from an EMBL/GenBank/DDBJ whole genome shotgun (WGS) entry which is preliminary data.</text>
</comment>
<proteinExistence type="predicted"/>
<evidence type="ECO:0000313" key="2">
    <source>
        <dbReference type="Proteomes" id="UP001476798"/>
    </source>
</evidence>
<organism evidence="1 2">
    <name type="scientific">Goodea atripinnis</name>
    <dbReference type="NCBI Taxonomy" id="208336"/>
    <lineage>
        <taxon>Eukaryota</taxon>
        <taxon>Metazoa</taxon>
        <taxon>Chordata</taxon>
        <taxon>Craniata</taxon>
        <taxon>Vertebrata</taxon>
        <taxon>Euteleostomi</taxon>
        <taxon>Actinopterygii</taxon>
        <taxon>Neopterygii</taxon>
        <taxon>Teleostei</taxon>
        <taxon>Neoteleostei</taxon>
        <taxon>Acanthomorphata</taxon>
        <taxon>Ovalentaria</taxon>
        <taxon>Atherinomorphae</taxon>
        <taxon>Cyprinodontiformes</taxon>
        <taxon>Goodeidae</taxon>
        <taxon>Goodea</taxon>
    </lineage>
</organism>
<keyword evidence="2" id="KW-1185">Reference proteome</keyword>
<accession>A0ABV0NJI0</accession>
<name>A0ABV0NJI0_9TELE</name>
<gene>
    <name evidence="1" type="ORF">GOODEAATRI_011860</name>
</gene>
<protein>
    <submittedName>
        <fullName evidence="1">Uncharacterized protein</fullName>
    </submittedName>
</protein>
<dbReference type="EMBL" id="JAHRIO010040721">
    <property type="protein sequence ID" value="MEQ2171544.1"/>
    <property type="molecule type" value="Genomic_DNA"/>
</dbReference>
<evidence type="ECO:0000313" key="1">
    <source>
        <dbReference type="EMBL" id="MEQ2171544.1"/>
    </source>
</evidence>
<dbReference type="Proteomes" id="UP001476798">
    <property type="component" value="Unassembled WGS sequence"/>
</dbReference>
<reference evidence="1 2" key="1">
    <citation type="submission" date="2021-06" db="EMBL/GenBank/DDBJ databases">
        <authorList>
            <person name="Palmer J.M."/>
        </authorList>
    </citation>
    <scope>NUCLEOTIDE SEQUENCE [LARGE SCALE GENOMIC DNA]</scope>
    <source>
        <strain evidence="1 2">GA_2019</strain>
        <tissue evidence="1">Muscle</tissue>
    </source>
</reference>
<sequence length="108" mass="12725">MIHWTSTLNNTLNQQQSLCEMTAGAKQMMYIHYIKHFAKSSEDSFSYWKKTQLVRPADQTQTVLQHLFSKNMQACLQVACLCPSYYAKVSPNYRPKLHIFYSRNQRLN</sequence>